<dbReference type="AlphaFoldDB" id="A0A518K478"/>
<keyword evidence="3" id="KW-1185">Reference proteome</keyword>
<gene>
    <name evidence="2" type="ORF">Spa11_07780</name>
</gene>
<proteinExistence type="predicted"/>
<accession>A0A518K478</accession>
<dbReference type="Proteomes" id="UP000316426">
    <property type="component" value="Chromosome"/>
</dbReference>
<name>A0A518K478_9BACT</name>
<feature type="region of interest" description="Disordered" evidence="1">
    <location>
        <begin position="55"/>
        <end position="74"/>
    </location>
</feature>
<evidence type="ECO:0000313" key="3">
    <source>
        <dbReference type="Proteomes" id="UP000316426"/>
    </source>
</evidence>
<dbReference type="EMBL" id="CP036349">
    <property type="protein sequence ID" value="QDV72599.1"/>
    <property type="molecule type" value="Genomic_DNA"/>
</dbReference>
<evidence type="ECO:0000313" key="2">
    <source>
        <dbReference type="EMBL" id="QDV72599.1"/>
    </source>
</evidence>
<protein>
    <submittedName>
        <fullName evidence="2">Uncharacterized protein</fullName>
    </submittedName>
</protein>
<reference evidence="2 3" key="1">
    <citation type="submission" date="2019-02" db="EMBL/GenBank/DDBJ databases">
        <title>Deep-cultivation of Planctomycetes and their phenomic and genomic characterization uncovers novel biology.</title>
        <authorList>
            <person name="Wiegand S."/>
            <person name="Jogler M."/>
            <person name="Boedeker C."/>
            <person name="Pinto D."/>
            <person name="Vollmers J."/>
            <person name="Rivas-Marin E."/>
            <person name="Kohn T."/>
            <person name="Peeters S.H."/>
            <person name="Heuer A."/>
            <person name="Rast P."/>
            <person name="Oberbeckmann S."/>
            <person name="Bunk B."/>
            <person name="Jeske O."/>
            <person name="Meyerdierks A."/>
            <person name="Storesund J.E."/>
            <person name="Kallscheuer N."/>
            <person name="Luecker S."/>
            <person name="Lage O.M."/>
            <person name="Pohl T."/>
            <person name="Merkel B.J."/>
            <person name="Hornburger P."/>
            <person name="Mueller R.-W."/>
            <person name="Bruemmer F."/>
            <person name="Labrenz M."/>
            <person name="Spormann A.M."/>
            <person name="Op den Camp H."/>
            <person name="Overmann J."/>
            <person name="Amann R."/>
            <person name="Jetten M.S.M."/>
            <person name="Mascher T."/>
            <person name="Medema M.H."/>
            <person name="Devos D.P."/>
            <person name="Kaster A.-K."/>
            <person name="Ovreas L."/>
            <person name="Rohde M."/>
            <person name="Galperin M.Y."/>
            <person name="Jogler C."/>
        </authorList>
    </citation>
    <scope>NUCLEOTIDE SEQUENCE [LARGE SCALE GENOMIC DNA]</scope>
    <source>
        <strain evidence="2 3">Spa11</strain>
    </source>
</reference>
<evidence type="ECO:0000256" key="1">
    <source>
        <dbReference type="SAM" id="MobiDB-lite"/>
    </source>
</evidence>
<organism evidence="2 3">
    <name type="scientific">Botrimarina mediterranea</name>
    <dbReference type="NCBI Taxonomy" id="2528022"/>
    <lineage>
        <taxon>Bacteria</taxon>
        <taxon>Pseudomonadati</taxon>
        <taxon>Planctomycetota</taxon>
        <taxon>Planctomycetia</taxon>
        <taxon>Pirellulales</taxon>
        <taxon>Lacipirellulaceae</taxon>
        <taxon>Botrimarina</taxon>
    </lineage>
</organism>
<dbReference type="KEGG" id="bmei:Spa11_07780"/>
<sequence length="102" mass="10980">MLSARLENRIAGLANGLVLFRREGVSNGYSSRECLETGPQETGLLRTRLPPIRDASGRVETEGNDEIEGSKNSQASLKPCEGVCVARDVRLPPGLKCLTVAQ</sequence>